<sequence>MLLQGLLHKCLNMDVTVKNLLHPPVTLLQNENQRVADLVTDVTAIINLDKKSEIFKSSPNANRLQELSPKVVTH</sequence>
<accession>A0A1M5FZJ9</accession>
<evidence type="ECO:0000313" key="1">
    <source>
        <dbReference type="EMBL" id="SHF96896.1"/>
    </source>
</evidence>
<reference evidence="1 2" key="1">
    <citation type="submission" date="2016-11" db="EMBL/GenBank/DDBJ databases">
        <authorList>
            <person name="Jaros S."/>
            <person name="Januszkiewicz K."/>
            <person name="Wedrychowicz H."/>
        </authorList>
    </citation>
    <scope>NUCLEOTIDE SEQUENCE [LARGE SCALE GENOMIC DNA]</scope>
    <source>
        <strain evidence="1 2">DSM 26897</strain>
    </source>
</reference>
<dbReference type="AlphaFoldDB" id="A0A1M5FZJ9"/>
<evidence type="ECO:0000313" key="2">
    <source>
        <dbReference type="Proteomes" id="UP000184368"/>
    </source>
</evidence>
<proteinExistence type="predicted"/>
<keyword evidence="2" id="KW-1185">Reference proteome</keyword>
<dbReference type="Proteomes" id="UP000184368">
    <property type="component" value="Unassembled WGS sequence"/>
</dbReference>
<organism evidence="1 2">
    <name type="scientific">Cnuella takakiae</name>
    <dbReference type="NCBI Taxonomy" id="1302690"/>
    <lineage>
        <taxon>Bacteria</taxon>
        <taxon>Pseudomonadati</taxon>
        <taxon>Bacteroidota</taxon>
        <taxon>Chitinophagia</taxon>
        <taxon>Chitinophagales</taxon>
        <taxon>Chitinophagaceae</taxon>
        <taxon>Cnuella</taxon>
    </lineage>
</organism>
<dbReference type="EMBL" id="FQUO01000015">
    <property type="protein sequence ID" value="SHF96896.1"/>
    <property type="molecule type" value="Genomic_DNA"/>
</dbReference>
<gene>
    <name evidence="1" type="ORF">SAMN05444008_11536</name>
</gene>
<name>A0A1M5FZJ9_9BACT</name>
<protein>
    <submittedName>
        <fullName evidence="1">Uncharacterized protein</fullName>
    </submittedName>
</protein>